<sequence>KAALTVYQNIDPLSHCDIITMWNKIGFTYSQTHEYSVALSCHERALEICRKNLPENHPDFAYSSICIGDVYDKMGDRLKALSFYKSALEIGHNALPASNICLEKWSDILERLRTKLKMQFKE</sequence>
<reference evidence="4" key="1">
    <citation type="submission" date="2021-02" db="EMBL/GenBank/DDBJ databases">
        <authorList>
            <person name="Nowell W R."/>
        </authorList>
    </citation>
    <scope>NUCLEOTIDE SEQUENCE</scope>
</reference>
<dbReference type="Pfam" id="PF13424">
    <property type="entry name" value="TPR_12"/>
    <property type="match status" value="1"/>
</dbReference>
<feature type="non-terminal residue" evidence="4">
    <location>
        <position position="1"/>
    </location>
</feature>
<comment type="caution">
    <text evidence="4">The sequence shown here is derived from an EMBL/GenBank/DDBJ whole genome shotgun (WGS) entry which is preliminary data.</text>
</comment>
<evidence type="ECO:0000313" key="5">
    <source>
        <dbReference type="Proteomes" id="UP000681967"/>
    </source>
</evidence>
<dbReference type="SUPFAM" id="SSF48452">
    <property type="entry name" value="TPR-like"/>
    <property type="match status" value="1"/>
</dbReference>
<dbReference type="InterPro" id="IPR019734">
    <property type="entry name" value="TPR_rpt"/>
</dbReference>
<protein>
    <recommendedName>
        <fullName evidence="6">Tetratricopeptide repeat protein</fullName>
    </recommendedName>
</protein>
<dbReference type="EMBL" id="CAJOBH010090663">
    <property type="protein sequence ID" value="CAF4563528.1"/>
    <property type="molecule type" value="Genomic_DNA"/>
</dbReference>
<organism evidence="4 5">
    <name type="scientific">Rotaria magnacalcarata</name>
    <dbReference type="NCBI Taxonomy" id="392030"/>
    <lineage>
        <taxon>Eukaryota</taxon>
        <taxon>Metazoa</taxon>
        <taxon>Spiralia</taxon>
        <taxon>Gnathifera</taxon>
        <taxon>Rotifera</taxon>
        <taxon>Eurotatoria</taxon>
        <taxon>Bdelloidea</taxon>
        <taxon>Philodinida</taxon>
        <taxon>Philodinidae</taxon>
        <taxon>Rotaria</taxon>
    </lineage>
</organism>
<dbReference type="Gene3D" id="1.25.40.10">
    <property type="entry name" value="Tetratricopeptide repeat domain"/>
    <property type="match status" value="1"/>
</dbReference>
<keyword evidence="1" id="KW-0677">Repeat</keyword>
<dbReference type="InterPro" id="IPR011990">
    <property type="entry name" value="TPR-like_helical_dom_sf"/>
</dbReference>
<evidence type="ECO:0008006" key="6">
    <source>
        <dbReference type="Google" id="ProtNLM"/>
    </source>
</evidence>
<feature type="repeat" description="TPR" evidence="3">
    <location>
        <begin position="19"/>
        <end position="52"/>
    </location>
</feature>
<name>A0A8S2YJZ8_9BILA</name>
<dbReference type="PANTHER" id="PTHR45641">
    <property type="entry name" value="TETRATRICOPEPTIDE REPEAT PROTEIN (AFU_ORTHOLOGUE AFUA_6G03870)"/>
    <property type="match status" value="1"/>
</dbReference>
<accession>A0A8S2YJZ8</accession>
<evidence type="ECO:0000256" key="2">
    <source>
        <dbReference type="ARBA" id="ARBA00022803"/>
    </source>
</evidence>
<dbReference type="PANTHER" id="PTHR45641:SF19">
    <property type="entry name" value="NEPHROCYSTIN-3"/>
    <property type="match status" value="1"/>
</dbReference>
<dbReference type="PROSITE" id="PS50005">
    <property type="entry name" value="TPR"/>
    <property type="match status" value="1"/>
</dbReference>
<dbReference type="AlphaFoldDB" id="A0A8S2YJZ8"/>
<dbReference type="Proteomes" id="UP000681967">
    <property type="component" value="Unassembled WGS sequence"/>
</dbReference>
<gene>
    <name evidence="4" type="ORF">BYL167_LOCUS38610</name>
</gene>
<evidence type="ECO:0000256" key="3">
    <source>
        <dbReference type="PROSITE-ProRule" id="PRU00339"/>
    </source>
</evidence>
<evidence type="ECO:0000256" key="1">
    <source>
        <dbReference type="ARBA" id="ARBA00022737"/>
    </source>
</evidence>
<evidence type="ECO:0000313" key="4">
    <source>
        <dbReference type="EMBL" id="CAF4563528.1"/>
    </source>
</evidence>
<keyword evidence="2 3" id="KW-0802">TPR repeat</keyword>
<dbReference type="SMART" id="SM00028">
    <property type="entry name" value="TPR"/>
    <property type="match status" value="2"/>
</dbReference>
<proteinExistence type="predicted"/>